<proteinExistence type="predicted"/>
<dbReference type="EMBL" id="JAOYOD010000001">
    <property type="protein sequence ID" value="MCV9386765.1"/>
    <property type="molecule type" value="Genomic_DNA"/>
</dbReference>
<protein>
    <submittedName>
        <fullName evidence="1">Histidine phosphatase family protein</fullName>
    </submittedName>
</protein>
<dbReference type="SMART" id="SM00855">
    <property type="entry name" value="PGAM"/>
    <property type="match status" value="1"/>
</dbReference>
<dbReference type="InterPro" id="IPR013078">
    <property type="entry name" value="His_Pase_superF_clade-1"/>
</dbReference>
<reference evidence="1 2" key="1">
    <citation type="submission" date="2022-10" db="EMBL/GenBank/DDBJ databases">
        <title>Comparative genomics and taxonomic characterization of three novel marine species of genus Reichenbachiella exhibiting antioxidant and polysaccharide degradation activities.</title>
        <authorList>
            <person name="Muhammad N."/>
            <person name="Lee Y.-J."/>
            <person name="Ko J."/>
            <person name="Kim S.-G."/>
        </authorList>
    </citation>
    <scope>NUCLEOTIDE SEQUENCE [LARGE SCALE GENOMIC DNA]</scope>
    <source>
        <strain evidence="1 2">ABR2-5</strain>
    </source>
</reference>
<comment type="caution">
    <text evidence="1">The sequence shown here is derived from an EMBL/GenBank/DDBJ whole genome shotgun (WGS) entry which is preliminary data.</text>
</comment>
<dbReference type="Gene3D" id="3.40.50.1240">
    <property type="entry name" value="Phosphoglycerate mutase-like"/>
    <property type="match status" value="1"/>
</dbReference>
<dbReference type="InterPro" id="IPR029033">
    <property type="entry name" value="His_PPase_superfam"/>
</dbReference>
<dbReference type="Proteomes" id="UP001300692">
    <property type="component" value="Unassembled WGS sequence"/>
</dbReference>
<dbReference type="PANTHER" id="PTHR47623:SF1">
    <property type="entry name" value="OS09G0287300 PROTEIN"/>
    <property type="match status" value="1"/>
</dbReference>
<keyword evidence="2" id="KW-1185">Reference proteome</keyword>
<evidence type="ECO:0000313" key="1">
    <source>
        <dbReference type="EMBL" id="MCV9386765.1"/>
    </source>
</evidence>
<dbReference type="Pfam" id="PF00300">
    <property type="entry name" value="His_Phos_1"/>
    <property type="match status" value="1"/>
</dbReference>
<accession>A0ABT3CST3</accession>
<dbReference type="CDD" id="cd07067">
    <property type="entry name" value="HP_PGM_like"/>
    <property type="match status" value="1"/>
</dbReference>
<sequence>MAKDLFLIRHAEADADNFDIKDIERPLTPDGEIMASKVGRYFKNSSVQPQAIIASPAMRTRQTSGFLVEQIDFDPKKIQINEDLYEASTRILLKAINELPNSMDKVIIVAHNPAVSYLSEYLTGEIIGNVSPAGIVHLKYEGDWAEFSQNNVELVHYTTPKEID</sequence>
<gene>
    <name evidence="1" type="ORF">N7U62_08830</name>
</gene>
<dbReference type="PANTHER" id="PTHR47623">
    <property type="entry name" value="OS09G0287300 PROTEIN"/>
    <property type="match status" value="1"/>
</dbReference>
<organism evidence="1 2">
    <name type="scientific">Reichenbachiella ulvae</name>
    <dbReference type="NCBI Taxonomy" id="2980104"/>
    <lineage>
        <taxon>Bacteria</taxon>
        <taxon>Pseudomonadati</taxon>
        <taxon>Bacteroidota</taxon>
        <taxon>Cytophagia</taxon>
        <taxon>Cytophagales</taxon>
        <taxon>Reichenbachiellaceae</taxon>
        <taxon>Reichenbachiella</taxon>
    </lineage>
</organism>
<name>A0ABT3CST3_9BACT</name>
<dbReference type="RefSeq" id="WP_264137600.1">
    <property type="nucleotide sequence ID" value="NZ_JAOYOD010000001.1"/>
</dbReference>
<evidence type="ECO:0000313" key="2">
    <source>
        <dbReference type="Proteomes" id="UP001300692"/>
    </source>
</evidence>
<dbReference type="SUPFAM" id="SSF53254">
    <property type="entry name" value="Phosphoglycerate mutase-like"/>
    <property type="match status" value="1"/>
</dbReference>